<keyword evidence="3" id="KW-0119">Carbohydrate metabolism</keyword>
<dbReference type="Gene3D" id="3.30.420.40">
    <property type="match status" value="2"/>
</dbReference>
<evidence type="ECO:0000313" key="4">
    <source>
        <dbReference type="EMBL" id="MBC8569682.1"/>
    </source>
</evidence>
<protein>
    <submittedName>
        <fullName evidence="4">ROK family protein</fullName>
    </submittedName>
</protein>
<reference evidence="4" key="1">
    <citation type="submission" date="2020-08" db="EMBL/GenBank/DDBJ databases">
        <title>Genome public.</title>
        <authorList>
            <person name="Liu C."/>
            <person name="Sun Q."/>
        </authorList>
    </citation>
    <scope>NUCLEOTIDE SEQUENCE</scope>
    <source>
        <strain evidence="4">NSJ-54</strain>
    </source>
</reference>
<dbReference type="SUPFAM" id="SSF53067">
    <property type="entry name" value="Actin-like ATPase domain"/>
    <property type="match status" value="1"/>
</dbReference>
<evidence type="ECO:0000256" key="1">
    <source>
        <dbReference type="ARBA" id="ARBA00002486"/>
    </source>
</evidence>
<sequence length="391" mass="43097">MGKDRGENNRHLKYRNRGLVLKLICTGDGVTRIDLSHITGLTKMTVTNITSELIQQGYVVEGSQGQNSNVGRNPIILDLSPNAPKVLGIQVARSHCSAILTDLKMHTLQKKTIPFSREETKDSLMEKVFSLTDEMTTWENNIIACGVSTVGPLDVKEKMILNPPDFFGISDLPIGDILSSRYCMDVFIDNDMNGSALAEKLFGNGRDYANFLYVGIDNGIGSGIISDNVLYQDNSGLVGEFGHVVINFNGDTCICGNRGCLETYASLPVVERKLRAVTGKDLDFIAFCQLHEDPLVDAVLSDMVDKISCALVNVVNMLNPSAVFIGHFGSFLPDKYLTRMEEWVNAHKLSGSYQTVKVRRSHFEQDAPLMGSVCIVLNRLFNGKLLARLDP</sequence>
<organism evidence="4 5">
    <name type="scientific">Zongyangia hominis</name>
    <dbReference type="NCBI Taxonomy" id="2763677"/>
    <lineage>
        <taxon>Bacteria</taxon>
        <taxon>Bacillati</taxon>
        <taxon>Bacillota</taxon>
        <taxon>Clostridia</taxon>
        <taxon>Eubacteriales</taxon>
        <taxon>Oscillospiraceae</taxon>
        <taxon>Zongyangia</taxon>
    </lineage>
</organism>
<dbReference type="PANTHER" id="PTHR18964:SF149">
    <property type="entry name" value="BIFUNCTIONAL UDP-N-ACETYLGLUCOSAMINE 2-EPIMERASE_N-ACETYLMANNOSAMINE KINASE"/>
    <property type="match status" value="1"/>
</dbReference>
<comment type="caution">
    <text evidence="4">The sequence shown here is derived from an EMBL/GenBank/DDBJ whole genome shotgun (WGS) entry which is preliminary data.</text>
</comment>
<keyword evidence="3" id="KW-0859">Xylose metabolism</keyword>
<dbReference type="Gene3D" id="1.10.10.10">
    <property type="entry name" value="Winged helix-like DNA-binding domain superfamily/Winged helix DNA-binding domain"/>
    <property type="match status" value="1"/>
</dbReference>
<dbReference type="InterPro" id="IPR036390">
    <property type="entry name" value="WH_DNA-bd_sf"/>
</dbReference>
<comment type="similarity">
    <text evidence="2">Belongs to the ROK (NagC/XylR) family.</text>
</comment>
<gene>
    <name evidence="4" type="ORF">H8709_02440</name>
</gene>
<dbReference type="InterPro" id="IPR036388">
    <property type="entry name" value="WH-like_DNA-bd_sf"/>
</dbReference>
<dbReference type="SUPFAM" id="SSF46785">
    <property type="entry name" value="Winged helix' DNA-binding domain"/>
    <property type="match status" value="1"/>
</dbReference>
<evidence type="ECO:0000313" key="5">
    <source>
        <dbReference type="Proteomes" id="UP000660861"/>
    </source>
</evidence>
<dbReference type="CDD" id="cd24059">
    <property type="entry name" value="ASKHA_NBD_ROK_TM1224-like"/>
    <property type="match status" value="1"/>
</dbReference>
<proteinExistence type="inferred from homology"/>
<dbReference type="PANTHER" id="PTHR18964">
    <property type="entry name" value="ROK (REPRESSOR, ORF, KINASE) FAMILY"/>
    <property type="match status" value="1"/>
</dbReference>
<accession>A0A926EDC6</accession>
<dbReference type="InterPro" id="IPR043129">
    <property type="entry name" value="ATPase_NBD"/>
</dbReference>
<keyword evidence="5" id="KW-1185">Reference proteome</keyword>
<dbReference type="Proteomes" id="UP000660861">
    <property type="component" value="Unassembled WGS sequence"/>
</dbReference>
<dbReference type="GO" id="GO:0042732">
    <property type="term" value="P:D-xylose metabolic process"/>
    <property type="evidence" value="ECO:0007669"/>
    <property type="project" value="UniProtKB-KW"/>
</dbReference>
<comment type="function">
    <text evidence="1">Transcriptional repressor of xylose-utilizing enzymes.</text>
</comment>
<name>A0A926EDC6_9FIRM</name>
<dbReference type="RefSeq" id="WP_262396779.1">
    <property type="nucleotide sequence ID" value="NZ_JACRTC010000001.1"/>
</dbReference>
<dbReference type="Pfam" id="PF00480">
    <property type="entry name" value="ROK"/>
    <property type="match status" value="1"/>
</dbReference>
<dbReference type="AlphaFoldDB" id="A0A926EDC6"/>
<evidence type="ECO:0000256" key="3">
    <source>
        <dbReference type="ARBA" id="ARBA00022629"/>
    </source>
</evidence>
<dbReference type="InterPro" id="IPR000600">
    <property type="entry name" value="ROK"/>
</dbReference>
<evidence type="ECO:0000256" key="2">
    <source>
        <dbReference type="ARBA" id="ARBA00006479"/>
    </source>
</evidence>
<dbReference type="EMBL" id="JACRTC010000001">
    <property type="protein sequence ID" value="MBC8569682.1"/>
    <property type="molecule type" value="Genomic_DNA"/>
</dbReference>